<name>A0A0G0L149_9BACT</name>
<comment type="caution">
    <text evidence="1">The sequence shown here is derived from an EMBL/GenBank/DDBJ whole genome shotgun (WGS) entry which is preliminary data.</text>
</comment>
<organism evidence="1 2">
    <name type="scientific">Candidatus Woesebacteria bacterium GW2011_GWB1_38_8</name>
    <dbReference type="NCBI Taxonomy" id="1618570"/>
    <lineage>
        <taxon>Bacteria</taxon>
        <taxon>Candidatus Woeseibacteriota</taxon>
    </lineage>
</organism>
<gene>
    <name evidence="1" type="ORF">UT08_C0005G0119</name>
</gene>
<sequence length="163" mass="19134">MKKVKKSLLQPPYRQKDLITVSSFIGFCHKYDIKTANEELEYFEKEGLLYPAVRINRGVTEYKRVLADYDGKGNEEWRFIPKEHIARAKKQYKFKEIDKATTYGHGSILMGKDRIGSSNDIVWCWFGKVIVNYTWGVTFSCRPFLICVYWHLPNALIRHACTE</sequence>
<evidence type="ECO:0000313" key="2">
    <source>
        <dbReference type="Proteomes" id="UP000034081"/>
    </source>
</evidence>
<proteinExistence type="predicted"/>
<dbReference type="EMBL" id="LBVL01000005">
    <property type="protein sequence ID" value="KKQ85668.1"/>
    <property type="molecule type" value="Genomic_DNA"/>
</dbReference>
<accession>A0A0G0L149</accession>
<reference evidence="1 2" key="1">
    <citation type="journal article" date="2015" name="Nature">
        <title>rRNA introns, odd ribosomes, and small enigmatic genomes across a large radiation of phyla.</title>
        <authorList>
            <person name="Brown C.T."/>
            <person name="Hug L.A."/>
            <person name="Thomas B.C."/>
            <person name="Sharon I."/>
            <person name="Castelle C.J."/>
            <person name="Singh A."/>
            <person name="Wilkins M.J."/>
            <person name="Williams K.H."/>
            <person name="Banfield J.F."/>
        </authorList>
    </citation>
    <scope>NUCLEOTIDE SEQUENCE [LARGE SCALE GENOMIC DNA]</scope>
</reference>
<evidence type="ECO:0000313" key="1">
    <source>
        <dbReference type="EMBL" id="KKQ85668.1"/>
    </source>
</evidence>
<dbReference type="AlphaFoldDB" id="A0A0G0L149"/>
<protein>
    <submittedName>
        <fullName evidence="1">Uncharacterized protein</fullName>
    </submittedName>
</protein>
<dbReference type="Proteomes" id="UP000034081">
    <property type="component" value="Unassembled WGS sequence"/>
</dbReference>